<keyword evidence="4 6" id="KW-1133">Transmembrane helix</keyword>
<organism evidence="8 9">
    <name type="scientific">Aspergillus carbonarius (strain ITEM 5010)</name>
    <dbReference type="NCBI Taxonomy" id="602072"/>
    <lineage>
        <taxon>Eukaryota</taxon>
        <taxon>Fungi</taxon>
        <taxon>Dikarya</taxon>
        <taxon>Ascomycota</taxon>
        <taxon>Pezizomycotina</taxon>
        <taxon>Eurotiomycetes</taxon>
        <taxon>Eurotiomycetidae</taxon>
        <taxon>Eurotiales</taxon>
        <taxon>Aspergillaceae</taxon>
        <taxon>Aspergillus</taxon>
        <taxon>Aspergillus subgen. Circumdati</taxon>
    </lineage>
</organism>
<proteinExistence type="predicted"/>
<dbReference type="Gene3D" id="3.40.710.10">
    <property type="entry name" value="DD-peptidase/beta-lactamase superfamily"/>
    <property type="match status" value="1"/>
</dbReference>
<accession>A0A1R3S1Y0</accession>
<name>A0A1R3S1Y0_ASPC5</name>
<feature type="transmembrane region" description="Helical" evidence="6">
    <location>
        <begin position="143"/>
        <end position="159"/>
    </location>
</feature>
<gene>
    <name evidence="8" type="ORF">ASPCADRAFT_125721</name>
</gene>
<dbReference type="InterPro" id="IPR012338">
    <property type="entry name" value="Beta-lactam/transpept-like"/>
</dbReference>
<sequence length="234" mass="25730">MELDSVFWLTSGTKLVTAIACMQLVEKGVLRLDDVELVEKLSPELEAVQVLQDDGTLVPKERGITIRMLLTHTAGFGYSFSNKKLLESYGACGLDEFTGSYHEILSQPLLQQPALPFLAATMIQGLVVLNHETYEMKRWQSTLVYWALVGLSTAINIWGRRLLSVVEGVSLLVHICAFIAITAVLWACSPTKHSAKFVFTSFVNNSGWSSNGVAWSIGLLSSCYVLAIGYLPVI</sequence>
<dbReference type="PANTHER" id="PTHR45649">
    <property type="entry name" value="AMINO-ACID PERMEASE BAT1"/>
    <property type="match status" value="1"/>
</dbReference>
<evidence type="ECO:0000256" key="6">
    <source>
        <dbReference type="SAM" id="Phobius"/>
    </source>
</evidence>
<keyword evidence="5 6" id="KW-0472">Membrane</keyword>
<dbReference type="VEuPathDB" id="FungiDB:ASPCADRAFT_125721"/>
<dbReference type="Pfam" id="PF13520">
    <property type="entry name" value="AA_permease_2"/>
    <property type="match status" value="1"/>
</dbReference>
<feature type="transmembrane region" description="Helical" evidence="6">
    <location>
        <begin position="212"/>
        <end position="233"/>
    </location>
</feature>
<evidence type="ECO:0000313" key="8">
    <source>
        <dbReference type="EMBL" id="OOG00708.1"/>
    </source>
</evidence>
<keyword evidence="3 6" id="KW-0812">Transmembrane</keyword>
<evidence type="ECO:0000256" key="5">
    <source>
        <dbReference type="ARBA" id="ARBA00023136"/>
    </source>
</evidence>
<dbReference type="GO" id="GO:0016020">
    <property type="term" value="C:membrane"/>
    <property type="evidence" value="ECO:0007669"/>
    <property type="project" value="UniProtKB-SubCell"/>
</dbReference>
<dbReference type="STRING" id="602072.A0A1R3S1Y0"/>
<reference evidence="9" key="1">
    <citation type="journal article" date="2017" name="Genome Biol.">
        <title>Comparative genomics reveals high biological diversity and specific adaptations in the industrially and medically important fungal genus Aspergillus.</title>
        <authorList>
            <person name="de Vries R.P."/>
            <person name="Riley R."/>
            <person name="Wiebenga A."/>
            <person name="Aguilar-Osorio G."/>
            <person name="Amillis S."/>
            <person name="Uchima C.A."/>
            <person name="Anderluh G."/>
            <person name="Asadollahi M."/>
            <person name="Askin M."/>
            <person name="Barry K."/>
            <person name="Battaglia E."/>
            <person name="Bayram O."/>
            <person name="Benocci T."/>
            <person name="Braus-Stromeyer S.A."/>
            <person name="Caldana C."/>
            <person name="Canovas D."/>
            <person name="Cerqueira G.C."/>
            <person name="Chen F."/>
            <person name="Chen W."/>
            <person name="Choi C."/>
            <person name="Clum A."/>
            <person name="Dos Santos R.A."/>
            <person name="Damasio A.R."/>
            <person name="Diallinas G."/>
            <person name="Emri T."/>
            <person name="Fekete E."/>
            <person name="Flipphi M."/>
            <person name="Freyberg S."/>
            <person name="Gallo A."/>
            <person name="Gournas C."/>
            <person name="Habgood R."/>
            <person name="Hainaut M."/>
            <person name="Harispe M.L."/>
            <person name="Henrissat B."/>
            <person name="Hilden K.S."/>
            <person name="Hope R."/>
            <person name="Hossain A."/>
            <person name="Karabika E."/>
            <person name="Karaffa L."/>
            <person name="Karanyi Z."/>
            <person name="Krasevec N."/>
            <person name="Kuo A."/>
            <person name="Kusch H."/>
            <person name="LaButti K."/>
            <person name="Lagendijk E.L."/>
            <person name="Lapidus A."/>
            <person name="Levasseur A."/>
            <person name="Lindquist E."/>
            <person name="Lipzen A."/>
            <person name="Logrieco A.F."/>
            <person name="MacCabe A."/>
            <person name="Maekelae M.R."/>
            <person name="Malavazi I."/>
            <person name="Melin P."/>
            <person name="Meyer V."/>
            <person name="Mielnichuk N."/>
            <person name="Miskei M."/>
            <person name="Molnar A.P."/>
            <person name="Mule G."/>
            <person name="Ngan C.Y."/>
            <person name="Orejas M."/>
            <person name="Orosz E."/>
            <person name="Ouedraogo J.P."/>
            <person name="Overkamp K.M."/>
            <person name="Park H.-S."/>
            <person name="Perrone G."/>
            <person name="Piumi F."/>
            <person name="Punt P.J."/>
            <person name="Ram A.F."/>
            <person name="Ramon A."/>
            <person name="Rauscher S."/>
            <person name="Record E."/>
            <person name="Riano-Pachon D.M."/>
            <person name="Robert V."/>
            <person name="Roehrig J."/>
            <person name="Ruller R."/>
            <person name="Salamov A."/>
            <person name="Salih N.S."/>
            <person name="Samson R.A."/>
            <person name="Sandor E."/>
            <person name="Sanguinetti M."/>
            <person name="Schuetze T."/>
            <person name="Sepcic K."/>
            <person name="Shelest E."/>
            <person name="Sherlock G."/>
            <person name="Sophianopoulou V."/>
            <person name="Squina F.M."/>
            <person name="Sun H."/>
            <person name="Susca A."/>
            <person name="Todd R.B."/>
            <person name="Tsang A."/>
            <person name="Unkles S.E."/>
            <person name="van de Wiele N."/>
            <person name="van Rossen-Uffink D."/>
            <person name="Oliveira J.V."/>
            <person name="Vesth T.C."/>
            <person name="Visser J."/>
            <person name="Yu J.-H."/>
            <person name="Zhou M."/>
            <person name="Andersen M.R."/>
            <person name="Archer D.B."/>
            <person name="Baker S.E."/>
            <person name="Benoit I."/>
            <person name="Brakhage A.A."/>
            <person name="Braus G.H."/>
            <person name="Fischer R."/>
            <person name="Frisvad J.C."/>
            <person name="Goldman G.H."/>
            <person name="Houbraken J."/>
            <person name="Oakley B."/>
            <person name="Pocsi I."/>
            <person name="Scazzocchio C."/>
            <person name="Seiboth B."/>
            <person name="vanKuyk P.A."/>
            <person name="Wortman J."/>
            <person name="Dyer P.S."/>
            <person name="Grigoriev I.V."/>
        </authorList>
    </citation>
    <scope>NUCLEOTIDE SEQUENCE [LARGE SCALE GENOMIC DNA]</scope>
    <source>
        <strain evidence="9">ITEM 5010</strain>
    </source>
</reference>
<evidence type="ECO:0000259" key="7">
    <source>
        <dbReference type="Pfam" id="PF00144"/>
    </source>
</evidence>
<evidence type="ECO:0000256" key="2">
    <source>
        <dbReference type="ARBA" id="ARBA00022448"/>
    </source>
</evidence>
<evidence type="ECO:0000313" key="9">
    <source>
        <dbReference type="Proteomes" id="UP000188318"/>
    </source>
</evidence>
<evidence type="ECO:0000256" key="1">
    <source>
        <dbReference type="ARBA" id="ARBA00004141"/>
    </source>
</evidence>
<evidence type="ECO:0000256" key="4">
    <source>
        <dbReference type="ARBA" id="ARBA00022989"/>
    </source>
</evidence>
<dbReference type="Pfam" id="PF00144">
    <property type="entry name" value="Beta-lactamase"/>
    <property type="match status" value="1"/>
</dbReference>
<dbReference type="Proteomes" id="UP000188318">
    <property type="component" value="Unassembled WGS sequence"/>
</dbReference>
<evidence type="ECO:0000256" key="3">
    <source>
        <dbReference type="ARBA" id="ARBA00022692"/>
    </source>
</evidence>
<feature type="domain" description="Beta-lactamase-related" evidence="7">
    <location>
        <begin position="4"/>
        <end position="87"/>
    </location>
</feature>
<dbReference type="InterPro" id="IPR002293">
    <property type="entry name" value="AA/rel_permease1"/>
</dbReference>
<comment type="subcellular location">
    <subcellularLocation>
        <location evidence="1">Membrane</location>
        <topology evidence="1">Multi-pass membrane protein</topology>
    </subcellularLocation>
</comment>
<dbReference type="AlphaFoldDB" id="A0A1R3S1Y0"/>
<protein>
    <recommendedName>
        <fullName evidence="7">Beta-lactamase-related domain-containing protein</fullName>
    </recommendedName>
</protein>
<keyword evidence="2" id="KW-0813">Transport</keyword>
<keyword evidence="9" id="KW-1185">Reference proteome</keyword>
<feature type="transmembrane region" description="Helical" evidence="6">
    <location>
        <begin position="171"/>
        <end position="192"/>
    </location>
</feature>
<dbReference type="GO" id="GO:0022857">
    <property type="term" value="F:transmembrane transporter activity"/>
    <property type="evidence" value="ECO:0007669"/>
    <property type="project" value="InterPro"/>
</dbReference>
<dbReference type="EMBL" id="KV907493">
    <property type="protein sequence ID" value="OOG00708.1"/>
    <property type="molecule type" value="Genomic_DNA"/>
</dbReference>
<dbReference type="SUPFAM" id="SSF56601">
    <property type="entry name" value="beta-lactamase/transpeptidase-like"/>
    <property type="match status" value="1"/>
</dbReference>
<dbReference type="InterPro" id="IPR001466">
    <property type="entry name" value="Beta-lactam-related"/>
</dbReference>
<dbReference type="PANTHER" id="PTHR45649:SF5">
    <property type="entry name" value="GABA TRANSPORTER (EUROFUNG)-RELATED"/>
    <property type="match status" value="1"/>
</dbReference>